<organism evidence="2 3">
    <name type="scientific">Melghiribacillus thermohalophilus</name>
    <dbReference type="NCBI Taxonomy" id="1324956"/>
    <lineage>
        <taxon>Bacteria</taxon>
        <taxon>Bacillati</taxon>
        <taxon>Bacillota</taxon>
        <taxon>Bacilli</taxon>
        <taxon>Bacillales</taxon>
        <taxon>Bacillaceae</taxon>
        <taxon>Melghiribacillus</taxon>
    </lineage>
</organism>
<dbReference type="EMBL" id="SMAN01000024">
    <property type="protein sequence ID" value="TCT18064.1"/>
    <property type="molecule type" value="Genomic_DNA"/>
</dbReference>
<dbReference type="Proteomes" id="UP000294650">
    <property type="component" value="Unassembled WGS sequence"/>
</dbReference>
<reference evidence="2 3" key="1">
    <citation type="submission" date="2019-03" db="EMBL/GenBank/DDBJ databases">
        <title>Genomic Encyclopedia of Type Strains, Phase IV (KMG-IV): sequencing the most valuable type-strain genomes for metagenomic binning, comparative biology and taxonomic classification.</title>
        <authorList>
            <person name="Goeker M."/>
        </authorList>
    </citation>
    <scope>NUCLEOTIDE SEQUENCE [LARGE SCALE GENOMIC DNA]</scope>
    <source>
        <strain evidence="2 3">DSM 25894</strain>
    </source>
</reference>
<keyword evidence="1" id="KW-1133">Transmembrane helix</keyword>
<sequence length="131" mass="15140">MNGTDLMFLYELLIENGNLGSYGITADHLQFLIGLAGMAILYYLLQPLMSLLIRLKWARALTYFSISFILLFFLTWFELYQGITDQGKMEFSDLASSSFSIVFFGIILLVSHLASELKRYVKRRYRKSAVR</sequence>
<feature type="transmembrane region" description="Helical" evidence="1">
    <location>
        <begin position="97"/>
        <end position="117"/>
    </location>
</feature>
<dbReference type="AlphaFoldDB" id="A0A4R3MW06"/>
<gene>
    <name evidence="2" type="ORF">EDD68_12416</name>
</gene>
<feature type="transmembrane region" description="Helical" evidence="1">
    <location>
        <begin position="57"/>
        <end position="77"/>
    </location>
</feature>
<evidence type="ECO:0000313" key="2">
    <source>
        <dbReference type="EMBL" id="TCT18064.1"/>
    </source>
</evidence>
<keyword evidence="3" id="KW-1185">Reference proteome</keyword>
<protein>
    <submittedName>
        <fullName evidence="2">Uncharacterized protein</fullName>
    </submittedName>
</protein>
<keyword evidence="1" id="KW-0812">Transmembrane</keyword>
<accession>A0A4R3MW06</accession>
<keyword evidence="1" id="KW-0472">Membrane</keyword>
<comment type="caution">
    <text evidence="2">The sequence shown here is derived from an EMBL/GenBank/DDBJ whole genome shotgun (WGS) entry which is preliminary data.</text>
</comment>
<proteinExistence type="predicted"/>
<dbReference type="RefSeq" id="WP_132372786.1">
    <property type="nucleotide sequence ID" value="NZ_SMAN01000024.1"/>
</dbReference>
<evidence type="ECO:0000256" key="1">
    <source>
        <dbReference type="SAM" id="Phobius"/>
    </source>
</evidence>
<feature type="transmembrane region" description="Helical" evidence="1">
    <location>
        <begin position="28"/>
        <end position="45"/>
    </location>
</feature>
<name>A0A4R3MW06_9BACI</name>
<evidence type="ECO:0000313" key="3">
    <source>
        <dbReference type="Proteomes" id="UP000294650"/>
    </source>
</evidence>